<sequence length="417" mass="48461">MEREVVYIVIAMNMVVSVIFFMKRKCEIPFFLALFNLLVEYRTISLELGYSDWVKIDYGIYFVFNLEYAYKVSELILLGTSVLIYSFILFYRSPSRVRGDSNKDLGDFIRSNSKLIIVGLAAFTVFEVVVSGLISQNYGKFAKLGISSFVILFFLLFVFNENKSNTTKLMFLVVFICLAYITYNPNIRFQFLSWMVPVGYFIVRTIKPLPKVLLLFVGLYLVLLVFSAAGVLRYKKMEALTFSELYDYSFYRMKIAEDVNFIDGFMMLHQVFPKKLDHTYGMDHIGIFLRPVPREVWPNKPLASWLQSYYAKHGMKGFWNAGFSPTLYGVFYSEMGVTGIFFFSVLWAIMLTYAYRLTQRFNSEIRAILVGILLASMIPIFRSGDLPGDFAIALMSYWPFLLFIRYYNKYLITKGVV</sequence>
<reference evidence="3" key="1">
    <citation type="submission" date="2017-06" db="EMBL/GenBank/DDBJ databases">
        <authorList>
            <person name="Varghese N."/>
            <person name="Submissions S."/>
        </authorList>
    </citation>
    <scope>NUCLEOTIDE SEQUENCE [LARGE SCALE GENOMIC DNA]</scope>
    <source>
        <strain evidence="3">NKM1</strain>
    </source>
</reference>
<proteinExistence type="predicted"/>
<feature type="transmembrane region" description="Helical" evidence="1">
    <location>
        <begin position="390"/>
        <end position="407"/>
    </location>
</feature>
<evidence type="ECO:0000313" key="3">
    <source>
        <dbReference type="Proteomes" id="UP000198432"/>
    </source>
</evidence>
<keyword evidence="1" id="KW-0812">Transmembrane</keyword>
<organism evidence="2 3">
    <name type="scientific">Pontibacter ummariensis</name>
    <dbReference type="NCBI Taxonomy" id="1610492"/>
    <lineage>
        <taxon>Bacteria</taxon>
        <taxon>Pseudomonadati</taxon>
        <taxon>Bacteroidota</taxon>
        <taxon>Cytophagia</taxon>
        <taxon>Cytophagales</taxon>
        <taxon>Hymenobacteraceae</taxon>
        <taxon>Pontibacter</taxon>
    </lineage>
</organism>
<feature type="transmembrane region" description="Helical" evidence="1">
    <location>
        <begin position="213"/>
        <end position="232"/>
    </location>
</feature>
<evidence type="ECO:0000313" key="2">
    <source>
        <dbReference type="EMBL" id="SNT13195.1"/>
    </source>
</evidence>
<feature type="transmembrane region" description="Helical" evidence="1">
    <location>
        <begin position="367"/>
        <end position="384"/>
    </location>
</feature>
<gene>
    <name evidence="2" type="ORF">SAMN06296052_12629</name>
</gene>
<feature type="transmembrane region" description="Helical" evidence="1">
    <location>
        <begin position="112"/>
        <end position="135"/>
    </location>
</feature>
<feature type="transmembrane region" description="Helical" evidence="1">
    <location>
        <begin position="6"/>
        <end position="22"/>
    </location>
</feature>
<accession>A0A239K4W8</accession>
<keyword evidence="1" id="KW-1133">Transmembrane helix</keyword>
<feature type="transmembrane region" description="Helical" evidence="1">
    <location>
        <begin position="335"/>
        <end position="355"/>
    </location>
</feature>
<evidence type="ECO:0008006" key="4">
    <source>
        <dbReference type="Google" id="ProtNLM"/>
    </source>
</evidence>
<keyword evidence="1" id="KW-0472">Membrane</keyword>
<dbReference type="EMBL" id="FZOQ01000026">
    <property type="protein sequence ID" value="SNT13195.1"/>
    <property type="molecule type" value="Genomic_DNA"/>
</dbReference>
<keyword evidence="3" id="KW-1185">Reference proteome</keyword>
<feature type="transmembrane region" description="Helical" evidence="1">
    <location>
        <begin position="141"/>
        <end position="159"/>
    </location>
</feature>
<feature type="transmembrane region" description="Helical" evidence="1">
    <location>
        <begin position="68"/>
        <end position="91"/>
    </location>
</feature>
<dbReference type="Proteomes" id="UP000198432">
    <property type="component" value="Unassembled WGS sequence"/>
</dbReference>
<evidence type="ECO:0000256" key="1">
    <source>
        <dbReference type="SAM" id="Phobius"/>
    </source>
</evidence>
<feature type="transmembrane region" description="Helical" evidence="1">
    <location>
        <begin position="166"/>
        <end position="183"/>
    </location>
</feature>
<name>A0A239K4W8_9BACT</name>
<protein>
    <recommendedName>
        <fullName evidence="4">Oligosaccharide repeat unit polymerase</fullName>
    </recommendedName>
</protein>
<dbReference type="AlphaFoldDB" id="A0A239K4W8"/>